<evidence type="ECO:0000256" key="3">
    <source>
        <dbReference type="ARBA" id="ARBA00022723"/>
    </source>
</evidence>
<feature type="region of interest" description="Disordered" evidence="7">
    <location>
        <begin position="170"/>
        <end position="245"/>
    </location>
</feature>
<evidence type="ECO:0000313" key="10">
    <source>
        <dbReference type="Proteomes" id="UP001526246"/>
    </source>
</evidence>
<sequence>MNDRNNTIAGWVLFAGIVALGGSLVAGEYFGGERPEKMGYPIEGVAAEAGAEAEKPIAFYLASADAGKGAEVFKKCQACHTVESGQPNGLGPNLYHVLGEPVGQGRGFAWSPALSGKGGNWDWETLSAWLTSPKKFAPGTKMTFAGLSNPQDRANVIAYLNSKSPAPLPMPAAPAAGDTATASTPGAAADKAAAEADDAGAQKAENEPILNEQTAAQGGMKNVRGEGASKVTGPEANQPQRAGER</sequence>
<evidence type="ECO:0000256" key="7">
    <source>
        <dbReference type="SAM" id="MobiDB-lite"/>
    </source>
</evidence>
<dbReference type="InterPro" id="IPR009056">
    <property type="entry name" value="Cyt_c-like_dom"/>
</dbReference>
<keyword evidence="5 6" id="KW-0408">Iron</keyword>
<protein>
    <submittedName>
        <fullName evidence="9">Cytochrome c family protein</fullName>
    </submittedName>
</protein>
<dbReference type="Pfam" id="PF00034">
    <property type="entry name" value="Cytochrom_C"/>
    <property type="match status" value="1"/>
</dbReference>
<organism evidence="9 10">
    <name type="scientific">Sphingomonas arvum</name>
    <dbReference type="NCBI Taxonomy" id="2992113"/>
    <lineage>
        <taxon>Bacteria</taxon>
        <taxon>Pseudomonadati</taxon>
        <taxon>Pseudomonadota</taxon>
        <taxon>Alphaproteobacteria</taxon>
        <taxon>Sphingomonadales</taxon>
        <taxon>Sphingomonadaceae</taxon>
        <taxon>Sphingomonas</taxon>
    </lineage>
</organism>
<feature type="compositionally biased region" description="Polar residues" evidence="7">
    <location>
        <begin position="235"/>
        <end position="245"/>
    </location>
</feature>
<evidence type="ECO:0000256" key="4">
    <source>
        <dbReference type="ARBA" id="ARBA00022982"/>
    </source>
</evidence>
<evidence type="ECO:0000256" key="6">
    <source>
        <dbReference type="PROSITE-ProRule" id="PRU00433"/>
    </source>
</evidence>
<keyword evidence="3 6" id="KW-0479">Metal-binding</keyword>
<dbReference type="PROSITE" id="PS51007">
    <property type="entry name" value="CYTC"/>
    <property type="match status" value="1"/>
</dbReference>
<keyword evidence="2 6" id="KW-0349">Heme</keyword>
<keyword evidence="1" id="KW-0813">Transport</keyword>
<feature type="compositionally biased region" description="Low complexity" evidence="7">
    <location>
        <begin position="173"/>
        <end position="191"/>
    </location>
</feature>
<dbReference type="RefSeq" id="WP_264880125.1">
    <property type="nucleotide sequence ID" value="NZ_JAPDOB010000001.1"/>
</dbReference>
<gene>
    <name evidence="9" type="ORF">OMW55_00900</name>
</gene>
<evidence type="ECO:0000259" key="8">
    <source>
        <dbReference type="PROSITE" id="PS51007"/>
    </source>
</evidence>
<evidence type="ECO:0000313" key="9">
    <source>
        <dbReference type="EMBL" id="MCW3796368.1"/>
    </source>
</evidence>
<accession>A0ABT3JBB2</accession>
<evidence type="ECO:0000256" key="5">
    <source>
        <dbReference type="ARBA" id="ARBA00023004"/>
    </source>
</evidence>
<dbReference type="InterPro" id="IPR002327">
    <property type="entry name" value="Cyt_c_1A/1B"/>
</dbReference>
<feature type="domain" description="Cytochrome c" evidence="8">
    <location>
        <begin position="64"/>
        <end position="164"/>
    </location>
</feature>
<comment type="caution">
    <text evidence="9">The sequence shown here is derived from an EMBL/GenBank/DDBJ whole genome shotgun (WGS) entry which is preliminary data.</text>
</comment>
<evidence type="ECO:0000256" key="1">
    <source>
        <dbReference type="ARBA" id="ARBA00022448"/>
    </source>
</evidence>
<keyword evidence="4" id="KW-0249">Electron transport</keyword>
<dbReference type="PRINTS" id="PR00604">
    <property type="entry name" value="CYTCHRMECIAB"/>
</dbReference>
<dbReference type="PANTHER" id="PTHR11961">
    <property type="entry name" value="CYTOCHROME C"/>
    <property type="match status" value="1"/>
</dbReference>
<dbReference type="EMBL" id="JAPDOB010000001">
    <property type="protein sequence ID" value="MCW3796368.1"/>
    <property type="molecule type" value="Genomic_DNA"/>
</dbReference>
<dbReference type="Gene3D" id="1.10.760.10">
    <property type="entry name" value="Cytochrome c-like domain"/>
    <property type="match status" value="1"/>
</dbReference>
<name>A0ABT3JBB2_9SPHN</name>
<reference evidence="9 10" key="1">
    <citation type="submission" date="2022-10" db="EMBL/GenBank/DDBJ databases">
        <title>Sphingomonas sp.</title>
        <authorList>
            <person name="Jin C."/>
        </authorList>
    </citation>
    <scope>NUCLEOTIDE SEQUENCE [LARGE SCALE GENOMIC DNA]</scope>
    <source>
        <strain evidence="9 10">BN140010</strain>
    </source>
</reference>
<evidence type="ECO:0000256" key="2">
    <source>
        <dbReference type="ARBA" id="ARBA00022617"/>
    </source>
</evidence>
<dbReference type="Proteomes" id="UP001526246">
    <property type="component" value="Unassembled WGS sequence"/>
</dbReference>
<keyword evidence="10" id="KW-1185">Reference proteome</keyword>
<proteinExistence type="predicted"/>
<dbReference type="SUPFAM" id="SSF46626">
    <property type="entry name" value="Cytochrome c"/>
    <property type="match status" value="1"/>
</dbReference>
<dbReference type="InterPro" id="IPR036909">
    <property type="entry name" value="Cyt_c-like_dom_sf"/>
</dbReference>